<dbReference type="Gene3D" id="1.10.4080.10">
    <property type="entry name" value="ADP-ribosylation/Crystallin J1"/>
    <property type="match status" value="1"/>
</dbReference>
<proteinExistence type="predicted"/>
<accession>G0V286</accession>
<sequence length="348" mass="37842">MVATLQHNPAPVTQNFYEKSFQQLSDIQQRQTGLLVGAAVADAAAHALDGHTAEEIATIVAQAGPLHGDDEDPIVFARVNSPGRQPGGLRHHSYTYHLFSQLLRVMAAARGDFPVQYVKDEWVSAATSYPGCFTREHASLLHVAGVVLPLPVIYPWADDATLRGYARDFITFLTEPPPQHEAASRKEVHAYVDSMLGVTLRYLQSNPDPCKNAAFMAVPGTCDIFPENVALFCPPTLTDSQHGATADNTDGSRSVPPFPARPLSTDVCTVRECLTVVQSARTYAEGVKASIRLGGPVSQRSLIVGALLGARMGVRRIPIRWLSATPDHVSLVTYALQIAQWSWNPPHH</sequence>
<dbReference type="SUPFAM" id="SSF101478">
    <property type="entry name" value="ADP-ribosylglycohydrolase"/>
    <property type="match status" value="1"/>
</dbReference>
<dbReference type="EMBL" id="HE575324">
    <property type="protein sequence ID" value="CCC95758.1"/>
    <property type="molecule type" value="Genomic_DNA"/>
</dbReference>
<dbReference type="VEuPathDB" id="TriTrypDB:TcIL3000.11.12540"/>
<evidence type="ECO:0000313" key="1">
    <source>
        <dbReference type="EMBL" id="CCC95758.1"/>
    </source>
</evidence>
<gene>
    <name evidence="1" type="ORF">TCIL3000_11_12540</name>
</gene>
<dbReference type="InterPro" id="IPR036705">
    <property type="entry name" value="Ribosyl_crysJ1_sf"/>
</dbReference>
<reference evidence="1" key="1">
    <citation type="journal article" date="2012" name="Proc. Natl. Acad. Sci. U.S.A.">
        <title>Antigenic diversity is generated by distinct evolutionary mechanisms in African trypanosome species.</title>
        <authorList>
            <person name="Jackson A.P."/>
            <person name="Berry A."/>
            <person name="Aslett M."/>
            <person name="Allison H.C."/>
            <person name="Burton P."/>
            <person name="Vavrova-Anderson J."/>
            <person name="Brown R."/>
            <person name="Browne H."/>
            <person name="Corton N."/>
            <person name="Hauser H."/>
            <person name="Gamble J."/>
            <person name="Gilderthorp R."/>
            <person name="Marcello L."/>
            <person name="McQuillan J."/>
            <person name="Otto T.D."/>
            <person name="Quail M.A."/>
            <person name="Sanders M.J."/>
            <person name="van Tonder A."/>
            <person name="Ginger M.L."/>
            <person name="Field M.C."/>
            <person name="Barry J.D."/>
            <person name="Hertz-Fowler C."/>
            <person name="Berriman M."/>
        </authorList>
    </citation>
    <scope>NUCLEOTIDE SEQUENCE</scope>
    <source>
        <strain evidence="1">IL3000</strain>
    </source>
</reference>
<name>G0V286_TRYCI</name>
<organism evidence="1">
    <name type="scientific">Trypanosoma congolense (strain IL3000)</name>
    <dbReference type="NCBI Taxonomy" id="1068625"/>
    <lineage>
        <taxon>Eukaryota</taxon>
        <taxon>Discoba</taxon>
        <taxon>Euglenozoa</taxon>
        <taxon>Kinetoplastea</taxon>
        <taxon>Metakinetoplastina</taxon>
        <taxon>Trypanosomatida</taxon>
        <taxon>Trypanosomatidae</taxon>
        <taxon>Trypanosoma</taxon>
        <taxon>Nannomonas</taxon>
    </lineage>
</organism>
<protein>
    <submittedName>
        <fullName evidence="1">Uncharacterized protein TCIL3000_11_12540</fullName>
    </submittedName>
</protein>
<dbReference type="AlphaFoldDB" id="G0V286"/>